<organism evidence="1 2">
    <name type="scientific">Escherichia phage C130_2</name>
    <dbReference type="NCBI Taxonomy" id="2234093"/>
    <lineage>
        <taxon>Viruses</taxon>
        <taxon>Duplodnaviria</taxon>
        <taxon>Heunggongvirae</taxon>
        <taxon>Uroviricota</taxon>
        <taxon>Caudoviricetes</taxon>
        <taxon>Hungariovirus</taxon>
        <taxon>Hungariovirus C1302</taxon>
    </lineage>
</organism>
<reference evidence="1 2" key="1">
    <citation type="journal article" date="2018" name="Arch. Virol.">
        <title>Complete genome sequence of C130_2, a novel myovirus infecting pathogenic Escherichia coli and Shigella strains.</title>
        <authorList>
            <person name="Svab D."/>
            <person name="Falgenhauer L."/>
            <person name="Rohde M."/>
            <person name="Chakraborty T."/>
            <person name="Toth I."/>
        </authorList>
    </citation>
    <scope>NUCLEOTIDE SEQUENCE [LARGE SCALE GENOMIC DNA]</scope>
</reference>
<protein>
    <submittedName>
        <fullName evidence="1">Uncharacterized protein</fullName>
    </submittedName>
</protein>
<dbReference type="Proteomes" id="UP000266204">
    <property type="component" value="Segment"/>
</dbReference>
<sequence length="67" mass="6911">MGIEITVGLLLMRVACALVVGLAAGRIGRRGWLWALVTLAGGVIIGLGGLFIAEVVKARAKKSRVPA</sequence>
<keyword evidence="2" id="KW-1185">Reference proteome</keyword>
<accession>A0A384ZRS2</accession>
<evidence type="ECO:0000313" key="1">
    <source>
        <dbReference type="EMBL" id="AXC34331.1"/>
    </source>
</evidence>
<evidence type="ECO:0000313" key="2">
    <source>
        <dbReference type="Proteomes" id="UP000266204"/>
    </source>
</evidence>
<dbReference type="EMBL" id="MH363708">
    <property type="protein sequence ID" value="AXC34331.1"/>
    <property type="molecule type" value="Genomic_DNA"/>
</dbReference>
<proteinExistence type="predicted"/>
<name>A0A384ZRS2_9CAUD</name>
<gene>
    <name evidence="1" type="ORF">1302_0021</name>
</gene>